<reference evidence="1 2" key="1">
    <citation type="submission" date="2012-12" db="EMBL/GenBank/DDBJ databases">
        <title>The Genome Sequence of Bacillus cereus VD133.</title>
        <authorList>
            <consortium name="The Broad Institute Genome Sequencing Platform"/>
            <consortium name="The Broad Institute Genome Sequencing Center for Infectious Disease"/>
            <person name="Feldgarden M."/>
            <person name="Van der Auwera G.A."/>
            <person name="Mahillon J."/>
            <person name="Duprez V."/>
            <person name="Timmery S."/>
            <person name="Mattelet C."/>
            <person name="Dierick K."/>
            <person name="Sun M."/>
            <person name="Yu Z."/>
            <person name="Zhu L."/>
            <person name="Hu X."/>
            <person name="Shank E.B."/>
            <person name="Swiecicka I."/>
            <person name="Hansen B.M."/>
            <person name="Andrup L."/>
            <person name="Walker B."/>
            <person name="Young S.K."/>
            <person name="Zeng Q."/>
            <person name="Gargeya S."/>
            <person name="Fitzgerald M."/>
            <person name="Haas B."/>
            <person name="Abouelleil A."/>
            <person name="Alvarado L."/>
            <person name="Arachchi H.M."/>
            <person name="Berlin A.M."/>
            <person name="Chapman S.B."/>
            <person name="Dewar J."/>
            <person name="Goldberg J."/>
            <person name="Griggs A."/>
            <person name="Gujja S."/>
            <person name="Hansen M."/>
            <person name="Howarth C."/>
            <person name="Imamovic A."/>
            <person name="Larimer J."/>
            <person name="McCowan C."/>
            <person name="Murphy C."/>
            <person name="Neiman D."/>
            <person name="Pearson M."/>
            <person name="Priest M."/>
            <person name="Roberts A."/>
            <person name="Saif S."/>
            <person name="Shea T."/>
            <person name="Sisk P."/>
            <person name="Sykes S."/>
            <person name="Wortman J."/>
            <person name="Nusbaum C."/>
            <person name="Birren B."/>
        </authorList>
    </citation>
    <scope>NUCLEOTIDE SEQUENCE [LARGE SCALE GENOMIC DNA]</scope>
    <source>
        <strain evidence="1 2">VD133</strain>
    </source>
</reference>
<evidence type="ECO:0000313" key="2">
    <source>
        <dbReference type="Proteomes" id="UP000014018"/>
    </source>
</evidence>
<dbReference type="EMBL" id="AHFB01000174">
    <property type="protein sequence ID" value="EOO24380.1"/>
    <property type="molecule type" value="Genomic_DNA"/>
</dbReference>
<gene>
    <name evidence="1" type="ORF">IIU_06750</name>
</gene>
<proteinExistence type="predicted"/>
<sequence>MQKLKEYDLAYICYYSEKVELRALAAGFVPKLKLKEVNFLLDDLHKKGTFEFYKNTYEELLEE</sequence>
<accession>A0A9W5UZ38</accession>
<comment type="caution">
    <text evidence="1">The sequence shown here is derived from an EMBL/GenBank/DDBJ whole genome shotgun (WGS) entry which is preliminary data.</text>
</comment>
<protein>
    <submittedName>
        <fullName evidence="1">Uncharacterized protein</fullName>
    </submittedName>
</protein>
<dbReference type="Proteomes" id="UP000014018">
    <property type="component" value="Unassembled WGS sequence"/>
</dbReference>
<organism evidence="1 2">
    <name type="scientific">Bacillus cereus VD133</name>
    <dbReference type="NCBI Taxonomy" id="1053233"/>
    <lineage>
        <taxon>Bacteria</taxon>
        <taxon>Bacillati</taxon>
        <taxon>Bacillota</taxon>
        <taxon>Bacilli</taxon>
        <taxon>Bacillales</taxon>
        <taxon>Bacillaceae</taxon>
        <taxon>Bacillus</taxon>
        <taxon>Bacillus cereus group</taxon>
    </lineage>
</organism>
<evidence type="ECO:0000313" key="1">
    <source>
        <dbReference type="EMBL" id="EOO24380.1"/>
    </source>
</evidence>
<dbReference type="AlphaFoldDB" id="A0A9W5UZ38"/>
<name>A0A9W5UZ38_BACCE</name>
<dbReference type="RefSeq" id="WP_016110446.1">
    <property type="nucleotide sequence ID" value="NZ_KB976175.1"/>
</dbReference>